<sequence length="105" mass="11925">MWMLLHWEDLTYGNLRDHILHVISDASGRAPTRTGNCPSRSGEARKRERRPGKKPLLTASSHQNFRLRVGWTLNTYSTTILHSVLSTVEHASSETRMMVVSPCHS</sequence>
<comment type="caution">
    <text evidence="2">The sequence shown here is derived from an EMBL/GenBank/DDBJ whole genome shotgun (WGS) entry which is preliminary data.</text>
</comment>
<dbReference type="Proteomes" id="UP000770661">
    <property type="component" value="Unassembled WGS sequence"/>
</dbReference>
<proteinExistence type="predicted"/>
<evidence type="ECO:0000313" key="3">
    <source>
        <dbReference type="Proteomes" id="UP000770661"/>
    </source>
</evidence>
<name>A0A8J4Y2Z7_CHIOP</name>
<reference evidence="2" key="1">
    <citation type="submission" date="2020-07" db="EMBL/GenBank/DDBJ databases">
        <title>The High-quality genome of the commercially important snow crab, Chionoecetes opilio.</title>
        <authorList>
            <person name="Jeong J.-H."/>
            <person name="Ryu S."/>
        </authorList>
    </citation>
    <scope>NUCLEOTIDE SEQUENCE</scope>
    <source>
        <strain evidence="2">MADBK_172401_WGS</strain>
        <tissue evidence="2">Digestive gland</tissue>
    </source>
</reference>
<protein>
    <submittedName>
        <fullName evidence="2">Uncharacterized protein</fullName>
    </submittedName>
</protein>
<dbReference type="AlphaFoldDB" id="A0A8J4Y2Z7"/>
<accession>A0A8J4Y2Z7</accession>
<gene>
    <name evidence="2" type="ORF">GWK47_010247</name>
</gene>
<evidence type="ECO:0000313" key="2">
    <source>
        <dbReference type="EMBL" id="KAG0716211.1"/>
    </source>
</evidence>
<organism evidence="2 3">
    <name type="scientific">Chionoecetes opilio</name>
    <name type="common">Atlantic snow crab</name>
    <name type="synonym">Cancer opilio</name>
    <dbReference type="NCBI Taxonomy" id="41210"/>
    <lineage>
        <taxon>Eukaryota</taxon>
        <taxon>Metazoa</taxon>
        <taxon>Ecdysozoa</taxon>
        <taxon>Arthropoda</taxon>
        <taxon>Crustacea</taxon>
        <taxon>Multicrustacea</taxon>
        <taxon>Malacostraca</taxon>
        <taxon>Eumalacostraca</taxon>
        <taxon>Eucarida</taxon>
        <taxon>Decapoda</taxon>
        <taxon>Pleocyemata</taxon>
        <taxon>Brachyura</taxon>
        <taxon>Eubrachyura</taxon>
        <taxon>Majoidea</taxon>
        <taxon>Majidae</taxon>
        <taxon>Chionoecetes</taxon>
    </lineage>
</organism>
<keyword evidence="3" id="KW-1185">Reference proteome</keyword>
<evidence type="ECO:0000256" key="1">
    <source>
        <dbReference type="SAM" id="MobiDB-lite"/>
    </source>
</evidence>
<feature type="region of interest" description="Disordered" evidence="1">
    <location>
        <begin position="27"/>
        <end position="59"/>
    </location>
</feature>
<dbReference type="EMBL" id="JACEEZ010019032">
    <property type="protein sequence ID" value="KAG0716211.1"/>
    <property type="molecule type" value="Genomic_DNA"/>
</dbReference>